<accession>R7S4Z9</accession>
<dbReference type="AlphaFoldDB" id="R7S4Z9"/>
<proteinExistence type="predicted"/>
<dbReference type="Proteomes" id="UP000054196">
    <property type="component" value="Unassembled WGS sequence"/>
</dbReference>
<evidence type="ECO:0000313" key="1">
    <source>
        <dbReference type="EMBL" id="EIN04969.1"/>
    </source>
</evidence>
<keyword evidence="2" id="KW-1185">Reference proteome</keyword>
<dbReference type="KEGG" id="psq:PUNSTDRAFT_55278"/>
<name>R7S4Z9_PUNST</name>
<dbReference type="EMBL" id="JH687552">
    <property type="protein sequence ID" value="EIN04969.1"/>
    <property type="molecule type" value="Genomic_DNA"/>
</dbReference>
<gene>
    <name evidence="1" type="ORF">PUNSTDRAFT_55278</name>
</gene>
<dbReference type="GeneID" id="18883957"/>
<sequence>MAAYQSVRNGYVDMDSTLSWPTGGGSNGWACCSGEFCSTRNPSHTISKLIDDTSTFRS</sequence>
<reference evidence="2" key="1">
    <citation type="journal article" date="2012" name="Science">
        <title>The Paleozoic origin of enzymatic lignin decomposition reconstructed from 31 fungal genomes.</title>
        <authorList>
            <person name="Floudas D."/>
            <person name="Binder M."/>
            <person name="Riley R."/>
            <person name="Barry K."/>
            <person name="Blanchette R.A."/>
            <person name="Henrissat B."/>
            <person name="Martinez A.T."/>
            <person name="Otillar R."/>
            <person name="Spatafora J.W."/>
            <person name="Yadav J.S."/>
            <person name="Aerts A."/>
            <person name="Benoit I."/>
            <person name="Boyd A."/>
            <person name="Carlson A."/>
            <person name="Copeland A."/>
            <person name="Coutinho P.M."/>
            <person name="de Vries R.P."/>
            <person name="Ferreira P."/>
            <person name="Findley K."/>
            <person name="Foster B."/>
            <person name="Gaskell J."/>
            <person name="Glotzer D."/>
            <person name="Gorecki P."/>
            <person name="Heitman J."/>
            <person name="Hesse C."/>
            <person name="Hori C."/>
            <person name="Igarashi K."/>
            <person name="Jurgens J.A."/>
            <person name="Kallen N."/>
            <person name="Kersten P."/>
            <person name="Kohler A."/>
            <person name="Kuees U."/>
            <person name="Kumar T.K.A."/>
            <person name="Kuo A."/>
            <person name="LaButti K."/>
            <person name="Larrondo L.F."/>
            <person name="Lindquist E."/>
            <person name="Ling A."/>
            <person name="Lombard V."/>
            <person name="Lucas S."/>
            <person name="Lundell T."/>
            <person name="Martin R."/>
            <person name="McLaughlin D.J."/>
            <person name="Morgenstern I."/>
            <person name="Morin E."/>
            <person name="Murat C."/>
            <person name="Nagy L.G."/>
            <person name="Nolan M."/>
            <person name="Ohm R.A."/>
            <person name="Patyshakuliyeva A."/>
            <person name="Rokas A."/>
            <person name="Ruiz-Duenas F.J."/>
            <person name="Sabat G."/>
            <person name="Salamov A."/>
            <person name="Samejima M."/>
            <person name="Schmutz J."/>
            <person name="Slot J.C."/>
            <person name="St John F."/>
            <person name="Stenlid J."/>
            <person name="Sun H."/>
            <person name="Sun S."/>
            <person name="Syed K."/>
            <person name="Tsang A."/>
            <person name="Wiebenga A."/>
            <person name="Young D."/>
            <person name="Pisabarro A."/>
            <person name="Eastwood D.C."/>
            <person name="Martin F."/>
            <person name="Cullen D."/>
            <person name="Grigoriev I.V."/>
            <person name="Hibbett D.S."/>
        </authorList>
    </citation>
    <scope>NUCLEOTIDE SEQUENCE [LARGE SCALE GENOMIC DNA]</scope>
    <source>
        <strain evidence="2">HHB-11173 SS5</strain>
    </source>
</reference>
<dbReference type="RefSeq" id="XP_007387892.1">
    <property type="nucleotide sequence ID" value="XM_007387830.1"/>
</dbReference>
<evidence type="ECO:0000313" key="2">
    <source>
        <dbReference type="Proteomes" id="UP000054196"/>
    </source>
</evidence>
<organism evidence="1 2">
    <name type="scientific">Punctularia strigosozonata (strain HHB-11173)</name>
    <name type="common">White-rot fungus</name>
    <dbReference type="NCBI Taxonomy" id="741275"/>
    <lineage>
        <taxon>Eukaryota</taxon>
        <taxon>Fungi</taxon>
        <taxon>Dikarya</taxon>
        <taxon>Basidiomycota</taxon>
        <taxon>Agaricomycotina</taxon>
        <taxon>Agaricomycetes</taxon>
        <taxon>Corticiales</taxon>
        <taxon>Punctulariaceae</taxon>
        <taxon>Punctularia</taxon>
    </lineage>
</organism>
<dbReference type="HOGENOM" id="CLU_2980167_0_0_1"/>
<protein>
    <submittedName>
        <fullName evidence="1">Uncharacterized protein</fullName>
    </submittedName>
</protein>